<feature type="domain" description="Integrase catalytic" evidence="1">
    <location>
        <begin position="54"/>
        <end position="156"/>
    </location>
</feature>
<dbReference type="AlphaFoldDB" id="A0AB34K106"/>
<dbReference type="Gene3D" id="3.30.420.10">
    <property type="entry name" value="Ribonuclease H-like superfamily/Ribonuclease H"/>
    <property type="match status" value="1"/>
</dbReference>
<dbReference type="PANTHER" id="PTHR37984">
    <property type="entry name" value="PROTEIN CBG26694"/>
    <property type="match status" value="1"/>
</dbReference>
<reference evidence="2 3" key="1">
    <citation type="journal article" date="2024" name="Science">
        <title>Giant polyketide synthase enzymes in the biosynthesis of giant marine polyether toxins.</title>
        <authorList>
            <person name="Fallon T.R."/>
            <person name="Shende V.V."/>
            <person name="Wierzbicki I.H."/>
            <person name="Pendleton A.L."/>
            <person name="Watervoot N.F."/>
            <person name="Auber R.P."/>
            <person name="Gonzalez D.J."/>
            <person name="Wisecaver J.H."/>
            <person name="Moore B.S."/>
        </authorList>
    </citation>
    <scope>NUCLEOTIDE SEQUENCE [LARGE SCALE GENOMIC DNA]</scope>
    <source>
        <strain evidence="2 3">12B1</strain>
    </source>
</reference>
<dbReference type="EMBL" id="JBGBPQ010000003">
    <property type="protein sequence ID" value="KAL1526561.1"/>
    <property type="molecule type" value="Genomic_DNA"/>
</dbReference>
<dbReference type="InterPro" id="IPR001584">
    <property type="entry name" value="Integrase_cat-core"/>
</dbReference>
<dbReference type="InterPro" id="IPR041588">
    <property type="entry name" value="Integrase_H2C2"/>
</dbReference>
<accession>A0AB34K106</accession>
<sequence>MLHLGRKRTLDALRGSGLWWHSMHADVKDFIKQCDTCAINKLVPHHGAMLVPPNGTKPWQVVSVDVVDLETTSSGNRKAVVFNDRFSRAVRAYAVPETLDSKMFLNLVVLSLIPDVGCPLLVISDRGSNLISALCKELYDKLGIGIPCVARHTPATCQPKSCADLVEDRAAEVLCIQVHLDYISSGHGRMPEAVAIPGTS</sequence>
<dbReference type="GO" id="GO:0015074">
    <property type="term" value="P:DNA integration"/>
    <property type="evidence" value="ECO:0007669"/>
    <property type="project" value="InterPro"/>
</dbReference>
<dbReference type="SUPFAM" id="SSF53098">
    <property type="entry name" value="Ribonuclease H-like"/>
    <property type="match status" value="1"/>
</dbReference>
<comment type="caution">
    <text evidence="2">The sequence shown here is derived from an EMBL/GenBank/DDBJ whole genome shotgun (WGS) entry which is preliminary data.</text>
</comment>
<dbReference type="InterPro" id="IPR012337">
    <property type="entry name" value="RNaseH-like_sf"/>
</dbReference>
<evidence type="ECO:0000313" key="2">
    <source>
        <dbReference type="EMBL" id="KAL1526561.1"/>
    </source>
</evidence>
<keyword evidence="3" id="KW-1185">Reference proteome</keyword>
<dbReference type="InterPro" id="IPR050951">
    <property type="entry name" value="Retrovirus_Pol_polyprotein"/>
</dbReference>
<evidence type="ECO:0000259" key="1">
    <source>
        <dbReference type="PROSITE" id="PS50994"/>
    </source>
</evidence>
<dbReference type="PROSITE" id="PS50994">
    <property type="entry name" value="INTEGRASE"/>
    <property type="match status" value="1"/>
</dbReference>
<dbReference type="Gene3D" id="1.10.340.70">
    <property type="match status" value="1"/>
</dbReference>
<dbReference type="GO" id="GO:0003676">
    <property type="term" value="F:nucleic acid binding"/>
    <property type="evidence" value="ECO:0007669"/>
    <property type="project" value="InterPro"/>
</dbReference>
<dbReference type="Pfam" id="PF17921">
    <property type="entry name" value="Integrase_H2C2"/>
    <property type="match status" value="1"/>
</dbReference>
<gene>
    <name evidence="2" type="ORF">AB1Y20_015269</name>
</gene>
<protein>
    <recommendedName>
        <fullName evidence="1">Integrase catalytic domain-containing protein</fullName>
    </recommendedName>
</protein>
<proteinExistence type="predicted"/>
<organism evidence="2 3">
    <name type="scientific">Prymnesium parvum</name>
    <name type="common">Toxic golden alga</name>
    <dbReference type="NCBI Taxonomy" id="97485"/>
    <lineage>
        <taxon>Eukaryota</taxon>
        <taxon>Haptista</taxon>
        <taxon>Haptophyta</taxon>
        <taxon>Prymnesiophyceae</taxon>
        <taxon>Prymnesiales</taxon>
        <taxon>Prymnesiaceae</taxon>
        <taxon>Prymnesium</taxon>
    </lineage>
</organism>
<name>A0AB34K106_PRYPA</name>
<dbReference type="PANTHER" id="PTHR37984:SF5">
    <property type="entry name" value="PROTEIN NYNRIN-LIKE"/>
    <property type="match status" value="1"/>
</dbReference>
<evidence type="ECO:0000313" key="3">
    <source>
        <dbReference type="Proteomes" id="UP001515480"/>
    </source>
</evidence>
<dbReference type="InterPro" id="IPR036397">
    <property type="entry name" value="RNaseH_sf"/>
</dbReference>
<dbReference type="Proteomes" id="UP001515480">
    <property type="component" value="Unassembled WGS sequence"/>
</dbReference>